<dbReference type="AlphaFoldDB" id="A0A0F9KRS5"/>
<reference evidence="1" key="1">
    <citation type="journal article" date="2015" name="Nature">
        <title>Complex archaea that bridge the gap between prokaryotes and eukaryotes.</title>
        <authorList>
            <person name="Spang A."/>
            <person name="Saw J.H."/>
            <person name="Jorgensen S.L."/>
            <person name="Zaremba-Niedzwiedzka K."/>
            <person name="Martijn J."/>
            <person name="Lind A.E."/>
            <person name="van Eijk R."/>
            <person name="Schleper C."/>
            <person name="Guy L."/>
            <person name="Ettema T.J."/>
        </authorList>
    </citation>
    <scope>NUCLEOTIDE SEQUENCE</scope>
</reference>
<name>A0A0F9KRS5_9ZZZZ</name>
<organism evidence="1">
    <name type="scientific">marine sediment metagenome</name>
    <dbReference type="NCBI Taxonomy" id="412755"/>
    <lineage>
        <taxon>unclassified sequences</taxon>
        <taxon>metagenomes</taxon>
        <taxon>ecological metagenomes</taxon>
    </lineage>
</organism>
<protein>
    <submittedName>
        <fullName evidence="1">Uncharacterized protein</fullName>
    </submittedName>
</protein>
<gene>
    <name evidence="1" type="ORF">LCGC14_1294160</name>
</gene>
<evidence type="ECO:0000313" key="1">
    <source>
        <dbReference type="EMBL" id="KKM84939.1"/>
    </source>
</evidence>
<accession>A0A0F9KRS5</accession>
<proteinExistence type="predicted"/>
<comment type="caution">
    <text evidence="1">The sequence shown here is derived from an EMBL/GenBank/DDBJ whole genome shotgun (WGS) entry which is preliminary data.</text>
</comment>
<dbReference type="EMBL" id="LAZR01007490">
    <property type="protein sequence ID" value="KKM84939.1"/>
    <property type="molecule type" value="Genomic_DNA"/>
</dbReference>
<sequence length="57" mass="6233">MYYVIFLTQSPMFIVGIDDEPQLFDSAEDAHSAGAGHQLARMADFVVLDQSTGALIE</sequence>